<dbReference type="NCBIfam" id="TIGR02858">
    <property type="entry name" value="spore_III_AA"/>
    <property type="match status" value="1"/>
</dbReference>
<dbReference type="PANTHER" id="PTHR20953:SF3">
    <property type="entry name" value="P-LOOP CONTAINING NUCLEOSIDE TRIPHOSPHATE HYDROLASES SUPERFAMILY PROTEIN"/>
    <property type="match status" value="1"/>
</dbReference>
<sequence>MFTYDKEKIKETFKKDIFPVLTERIRNAINKINNNGYVEIEEIRLRTNKPLMVYKNNEGYFVDEFGNLRKDNGLIVYQEEISKIYLLMCDYSLYSMEEDIKQGFLTIKGGHRVGIVGKVVSEAGKIKTIKNISSLNIRIAKEVKGCALELVKNIYFDGVKHTLIVSPPGCGKTTILRDIVRLLSNGVDQINLKGKKVAVVDERSEIACCYMGIPQKDVGIRTDVLDSCPKADGLMMLVRSMSPDVIAVDEIGGIKDADAIMDAINTGVKIISTAHGRDFDEILKRSGIRKLLENNCIDIIVFLSNRHGPGTVENIMRIN</sequence>
<dbReference type="GO" id="GO:0005524">
    <property type="term" value="F:ATP binding"/>
    <property type="evidence" value="ECO:0007669"/>
    <property type="project" value="UniProtKB-KW"/>
</dbReference>
<name>R7RSF6_9CLOT</name>
<evidence type="ECO:0000256" key="1">
    <source>
        <dbReference type="ARBA" id="ARBA00022741"/>
    </source>
</evidence>
<dbReference type="HOGENOM" id="CLU_052793_0_0_9"/>
<dbReference type="SUPFAM" id="SSF52540">
    <property type="entry name" value="P-loop containing nucleoside triphosphate hydrolases"/>
    <property type="match status" value="1"/>
</dbReference>
<dbReference type="Proteomes" id="UP000014923">
    <property type="component" value="Unassembled WGS sequence"/>
</dbReference>
<protein>
    <submittedName>
        <fullName evidence="4">Stage III sporulation protein AA</fullName>
    </submittedName>
</protein>
<evidence type="ECO:0000259" key="3">
    <source>
        <dbReference type="SMART" id="SM00382"/>
    </source>
</evidence>
<dbReference type="InterPro" id="IPR045735">
    <property type="entry name" value="Spore_III_AA_AAA+_ATPase"/>
</dbReference>
<keyword evidence="5" id="KW-1185">Reference proteome</keyword>
<evidence type="ECO:0000313" key="5">
    <source>
        <dbReference type="Proteomes" id="UP000014923"/>
    </source>
</evidence>
<keyword evidence="2" id="KW-0067">ATP-binding</keyword>
<dbReference type="SMART" id="SM00382">
    <property type="entry name" value="AAA"/>
    <property type="match status" value="1"/>
</dbReference>
<dbReference type="OrthoDB" id="9768243at2"/>
<evidence type="ECO:0000256" key="2">
    <source>
        <dbReference type="ARBA" id="ARBA00022840"/>
    </source>
</evidence>
<accession>R7RSF6</accession>
<keyword evidence="1" id="KW-0547">Nucleotide-binding</keyword>
<dbReference type="eggNOG" id="COG3854">
    <property type="taxonomic scope" value="Bacteria"/>
</dbReference>
<reference evidence="4" key="1">
    <citation type="submission" date="2013-03" db="EMBL/GenBank/DDBJ databases">
        <title>Draft genome sequence of the hydrogen-ethanol-producing anaerobic alkalithermophilic Caloramator celere.</title>
        <authorList>
            <person name="Ciranna A."/>
            <person name="Larjo A."/>
            <person name="Kivisto A."/>
            <person name="Santala V."/>
            <person name="Roos C."/>
            <person name="Karp M."/>
        </authorList>
    </citation>
    <scope>NUCLEOTIDE SEQUENCE [LARGE SCALE GENOMIC DNA]</scope>
    <source>
        <strain evidence="4">DSM 8682</strain>
    </source>
</reference>
<dbReference type="EMBL" id="CAVN010000095">
    <property type="protein sequence ID" value="CDF58218.1"/>
    <property type="molecule type" value="Genomic_DNA"/>
</dbReference>
<proteinExistence type="predicted"/>
<organism evidence="4 5">
    <name type="scientific">Thermobrachium celere DSM 8682</name>
    <dbReference type="NCBI Taxonomy" id="941824"/>
    <lineage>
        <taxon>Bacteria</taxon>
        <taxon>Bacillati</taxon>
        <taxon>Bacillota</taxon>
        <taxon>Clostridia</taxon>
        <taxon>Eubacteriales</taxon>
        <taxon>Clostridiaceae</taxon>
        <taxon>Thermobrachium</taxon>
    </lineage>
</organism>
<comment type="caution">
    <text evidence="4">The sequence shown here is derived from an EMBL/GenBank/DDBJ whole genome shotgun (WGS) entry which is preliminary data.</text>
</comment>
<dbReference type="Gene3D" id="3.40.50.300">
    <property type="entry name" value="P-loop containing nucleotide triphosphate hydrolases"/>
    <property type="match status" value="1"/>
</dbReference>
<dbReference type="AlphaFoldDB" id="R7RSF6"/>
<dbReference type="InterPro" id="IPR027417">
    <property type="entry name" value="P-loop_NTPase"/>
</dbReference>
<dbReference type="RefSeq" id="WP_018662095.1">
    <property type="nucleotide sequence ID" value="NZ_HF952018.1"/>
</dbReference>
<feature type="domain" description="AAA+ ATPase" evidence="3">
    <location>
        <begin position="158"/>
        <end position="307"/>
    </location>
</feature>
<dbReference type="PANTHER" id="PTHR20953">
    <property type="entry name" value="KINASE-RELATED"/>
    <property type="match status" value="1"/>
</dbReference>
<dbReference type="InterPro" id="IPR014217">
    <property type="entry name" value="Spore_III_AA"/>
</dbReference>
<dbReference type="Pfam" id="PF19568">
    <property type="entry name" value="Spore_III_AA"/>
    <property type="match status" value="1"/>
</dbReference>
<gene>
    <name evidence="4" type="ORF">TCEL_00264</name>
</gene>
<evidence type="ECO:0000313" key="4">
    <source>
        <dbReference type="EMBL" id="CDF58218.1"/>
    </source>
</evidence>
<dbReference type="InterPro" id="IPR003593">
    <property type="entry name" value="AAA+_ATPase"/>
</dbReference>